<dbReference type="InParanoid" id="C1E317"/>
<evidence type="ECO:0000313" key="4">
    <source>
        <dbReference type="EMBL" id="ACO62439.1"/>
    </source>
</evidence>
<name>C1E317_MICCC</name>
<dbReference type="NCBIfam" id="TIGR00030">
    <property type="entry name" value="S21p"/>
    <property type="match status" value="1"/>
</dbReference>
<evidence type="ECO:0000256" key="1">
    <source>
        <dbReference type="ARBA" id="ARBA00006640"/>
    </source>
</evidence>
<dbReference type="Proteomes" id="UP000002009">
    <property type="component" value="Chromosome 3"/>
</dbReference>
<dbReference type="AlphaFoldDB" id="C1E317"/>
<dbReference type="Gene3D" id="1.20.5.1150">
    <property type="entry name" value="Ribosomal protein S8"/>
    <property type="match status" value="1"/>
</dbReference>
<dbReference type="Pfam" id="PF01165">
    <property type="entry name" value="Ribosomal_S21"/>
    <property type="match status" value="1"/>
</dbReference>
<accession>C1E317</accession>
<keyword evidence="3" id="KW-0687">Ribonucleoprotein</keyword>
<evidence type="ECO:0008006" key="6">
    <source>
        <dbReference type="Google" id="ProtNLM"/>
    </source>
</evidence>
<protein>
    <recommendedName>
        <fullName evidence="6">Ribosomal protein S21</fullName>
    </recommendedName>
</protein>
<dbReference type="GO" id="GO:1990904">
    <property type="term" value="C:ribonucleoprotein complex"/>
    <property type="evidence" value="ECO:0007669"/>
    <property type="project" value="UniProtKB-KW"/>
</dbReference>
<evidence type="ECO:0000256" key="3">
    <source>
        <dbReference type="ARBA" id="ARBA00023274"/>
    </source>
</evidence>
<dbReference type="PANTHER" id="PTHR21109:SF0">
    <property type="entry name" value="SMALL RIBOSOMAL SUBUNIT PROTEIN BS21M"/>
    <property type="match status" value="1"/>
</dbReference>
<dbReference type="GO" id="GO:0005840">
    <property type="term" value="C:ribosome"/>
    <property type="evidence" value="ECO:0007669"/>
    <property type="project" value="UniProtKB-KW"/>
</dbReference>
<organism evidence="4 5">
    <name type="scientific">Micromonas commoda (strain RCC299 / NOUM17 / CCMP2709)</name>
    <name type="common">Picoplanktonic green alga</name>
    <dbReference type="NCBI Taxonomy" id="296587"/>
    <lineage>
        <taxon>Eukaryota</taxon>
        <taxon>Viridiplantae</taxon>
        <taxon>Chlorophyta</taxon>
        <taxon>Mamiellophyceae</taxon>
        <taxon>Mamiellales</taxon>
        <taxon>Mamiellaceae</taxon>
        <taxon>Micromonas</taxon>
    </lineage>
</organism>
<keyword evidence="5" id="KW-1185">Reference proteome</keyword>
<dbReference type="PANTHER" id="PTHR21109">
    <property type="entry name" value="MITOCHONDRIAL 28S RIBOSOMAL PROTEIN S21"/>
    <property type="match status" value="1"/>
</dbReference>
<dbReference type="GeneID" id="8241946"/>
<gene>
    <name evidence="4" type="ORF">MICPUN_108017</name>
</gene>
<proteinExistence type="inferred from homology"/>
<dbReference type="OrthoDB" id="1937370at2759"/>
<evidence type="ECO:0000313" key="5">
    <source>
        <dbReference type="Proteomes" id="UP000002009"/>
    </source>
</evidence>
<dbReference type="InterPro" id="IPR038380">
    <property type="entry name" value="Ribosomal_bS21_sf"/>
</dbReference>
<comment type="similarity">
    <text evidence="1">Belongs to the bacterial ribosomal protein bS21 family.</text>
</comment>
<reference evidence="4 5" key="1">
    <citation type="journal article" date="2009" name="Science">
        <title>Green evolution and dynamic adaptations revealed by genomes of the marine picoeukaryotes Micromonas.</title>
        <authorList>
            <person name="Worden A.Z."/>
            <person name="Lee J.H."/>
            <person name="Mock T."/>
            <person name="Rouze P."/>
            <person name="Simmons M.P."/>
            <person name="Aerts A.L."/>
            <person name="Allen A.E."/>
            <person name="Cuvelier M.L."/>
            <person name="Derelle E."/>
            <person name="Everett M.V."/>
            <person name="Foulon E."/>
            <person name="Grimwood J."/>
            <person name="Gundlach H."/>
            <person name="Henrissat B."/>
            <person name="Napoli C."/>
            <person name="McDonald S.M."/>
            <person name="Parker M.S."/>
            <person name="Rombauts S."/>
            <person name="Salamov A."/>
            <person name="Von Dassow P."/>
            <person name="Badger J.H."/>
            <person name="Coutinho P.M."/>
            <person name="Demir E."/>
            <person name="Dubchak I."/>
            <person name="Gentemann C."/>
            <person name="Eikrem W."/>
            <person name="Gready J.E."/>
            <person name="John U."/>
            <person name="Lanier W."/>
            <person name="Lindquist E.A."/>
            <person name="Lucas S."/>
            <person name="Mayer K.F."/>
            <person name="Moreau H."/>
            <person name="Not F."/>
            <person name="Otillar R."/>
            <person name="Panaud O."/>
            <person name="Pangilinan J."/>
            <person name="Paulsen I."/>
            <person name="Piegu B."/>
            <person name="Poliakov A."/>
            <person name="Robbens S."/>
            <person name="Schmutz J."/>
            <person name="Toulza E."/>
            <person name="Wyss T."/>
            <person name="Zelensky A."/>
            <person name="Zhou K."/>
            <person name="Armbrust E.V."/>
            <person name="Bhattacharya D."/>
            <person name="Goodenough U.W."/>
            <person name="Van de Peer Y."/>
            <person name="Grigoriev I.V."/>
        </authorList>
    </citation>
    <scope>NUCLEOTIDE SEQUENCE [LARGE SCALE GENOMIC DNA]</scope>
    <source>
        <strain evidence="5">RCC299 / NOUM17</strain>
    </source>
</reference>
<dbReference type="GO" id="GO:0003735">
    <property type="term" value="F:structural constituent of ribosome"/>
    <property type="evidence" value="ECO:0007669"/>
    <property type="project" value="InterPro"/>
</dbReference>
<dbReference type="KEGG" id="mis:MICPUN_108017"/>
<dbReference type="EMBL" id="CP001324">
    <property type="protein sequence ID" value="ACO62439.1"/>
    <property type="molecule type" value="Genomic_DNA"/>
</dbReference>
<keyword evidence="2" id="KW-0689">Ribosomal protein</keyword>
<dbReference type="GO" id="GO:0006412">
    <property type="term" value="P:translation"/>
    <property type="evidence" value="ECO:0007669"/>
    <property type="project" value="InterPro"/>
</dbReference>
<dbReference type="InterPro" id="IPR001911">
    <property type="entry name" value="Ribosomal_bS21"/>
</dbReference>
<sequence length="151" mass="16891">MSGIFRGVAGVIGRVSTAASTSASRWSLASNAAPSLPSLPAHIAPIATLTTLTAESRFLAWHPALACAVRGKKTGGMTVYVGDNNDVDRALRKLRRMMIGEGLVQEMKDRRYFRKGSDKRVEARSMREYKTRKQTLRRRLGWIMHRKERGF</sequence>
<dbReference type="RefSeq" id="XP_002501181.1">
    <property type="nucleotide sequence ID" value="XM_002501135.1"/>
</dbReference>
<evidence type="ECO:0000256" key="2">
    <source>
        <dbReference type="ARBA" id="ARBA00022980"/>
    </source>
</evidence>